<evidence type="ECO:0000256" key="3">
    <source>
        <dbReference type="ARBA" id="ARBA00022801"/>
    </source>
</evidence>
<dbReference type="RefSeq" id="WP_133875351.1">
    <property type="nucleotide sequence ID" value="NZ_BOMD01000029.1"/>
</dbReference>
<proteinExistence type="inferred from homology"/>
<comment type="cofactor">
    <cofactor evidence="1">
        <name>Mg(2+)</name>
        <dbReference type="ChEBI" id="CHEBI:18420"/>
    </cofactor>
</comment>
<dbReference type="Proteomes" id="UP000294901">
    <property type="component" value="Unassembled WGS sequence"/>
</dbReference>
<feature type="domain" description="Nudix hydrolase" evidence="5">
    <location>
        <begin position="1"/>
        <end position="146"/>
    </location>
</feature>
<dbReference type="PROSITE" id="PS00893">
    <property type="entry name" value="NUDIX_BOX"/>
    <property type="match status" value="1"/>
</dbReference>
<dbReference type="Pfam" id="PF00293">
    <property type="entry name" value="NUDIX"/>
    <property type="match status" value="1"/>
</dbReference>
<evidence type="ECO:0000313" key="6">
    <source>
        <dbReference type="EMBL" id="TDO41310.1"/>
    </source>
</evidence>
<dbReference type="PANTHER" id="PTHR43046">
    <property type="entry name" value="GDP-MANNOSE MANNOSYL HYDROLASE"/>
    <property type="match status" value="1"/>
</dbReference>
<dbReference type="SUPFAM" id="SSF55811">
    <property type="entry name" value="Nudix"/>
    <property type="match status" value="1"/>
</dbReference>
<dbReference type="PANTHER" id="PTHR43046:SF14">
    <property type="entry name" value="MUTT_NUDIX FAMILY PROTEIN"/>
    <property type="match status" value="1"/>
</dbReference>
<organism evidence="6 7">
    <name type="scientific">Paractinoplanes brasiliensis</name>
    <dbReference type="NCBI Taxonomy" id="52695"/>
    <lineage>
        <taxon>Bacteria</taxon>
        <taxon>Bacillati</taxon>
        <taxon>Actinomycetota</taxon>
        <taxon>Actinomycetes</taxon>
        <taxon>Micromonosporales</taxon>
        <taxon>Micromonosporaceae</taxon>
        <taxon>Paractinoplanes</taxon>
    </lineage>
</organism>
<dbReference type="Gene3D" id="3.90.79.10">
    <property type="entry name" value="Nucleoside Triphosphate Pyrophosphohydrolase"/>
    <property type="match status" value="1"/>
</dbReference>
<dbReference type="InterPro" id="IPR020084">
    <property type="entry name" value="NUDIX_hydrolase_CS"/>
</dbReference>
<reference evidence="6 7" key="1">
    <citation type="submission" date="2019-03" db="EMBL/GenBank/DDBJ databases">
        <title>Sequencing the genomes of 1000 actinobacteria strains.</title>
        <authorList>
            <person name="Klenk H.-P."/>
        </authorList>
    </citation>
    <scope>NUCLEOTIDE SEQUENCE [LARGE SCALE GENOMIC DNA]</scope>
    <source>
        <strain evidence="6 7">DSM 43805</strain>
    </source>
</reference>
<keyword evidence="3 4" id="KW-0378">Hydrolase</keyword>
<protein>
    <submittedName>
        <fullName evidence="6">ADP-ribose pyrophosphatase YjhB (NUDIX family)</fullName>
    </submittedName>
</protein>
<dbReference type="EMBL" id="SNWR01000001">
    <property type="protein sequence ID" value="TDO41310.1"/>
    <property type="molecule type" value="Genomic_DNA"/>
</dbReference>
<accession>A0A4R6JX02</accession>
<name>A0A4R6JX02_9ACTN</name>
<evidence type="ECO:0000313" key="7">
    <source>
        <dbReference type="Proteomes" id="UP000294901"/>
    </source>
</evidence>
<dbReference type="InterPro" id="IPR020476">
    <property type="entry name" value="Nudix_hydrolase"/>
</dbReference>
<sequence length="146" mass="16596">MTQPRAVAVVLSEGRVLVMKRYLKHPRTCAMCPRGTLACAGHDYAVLPGGGVERGESFEEAVVRELHEETTLTARIERQLWSGRHVRRRAVYFLMTDVEGTPTLSGEEAAENNPLNSYELRWATPDQFDELNLFPRSIHERLTELM</sequence>
<gene>
    <name evidence="6" type="ORF">C8E87_5040</name>
</gene>
<evidence type="ECO:0000259" key="5">
    <source>
        <dbReference type="PROSITE" id="PS51462"/>
    </source>
</evidence>
<dbReference type="PRINTS" id="PR00502">
    <property type="entry name" value="NUDIXFAMILY"/>
</dbReference>
<keyword evidence="7" id="KW-1185">Reference proteome</keyword>
<dbReference type="GO" id="GO:0016787">
    <property type="term" value="F:hydrolase activity"/>
    <property type="evidence" value="ECO:0007669"/>
    <property type="project" value="UniProtKB-KW"/>
</dbReference>
<dbReference type="OrthoDB" id="9804442at2"/>
<evidence type="ECO:0000256" key="4">
    <source>
        <dbReference type="RuleBase" id="RU003476"/>
    </source>
</evidence>
<dbReference type="InterPro" id="IPR000086">
    <property type="entry name" value="NUDIX_hydrolase_dom"/>
</dbReference>
<dbReference type="AlphaFoldDB" id="A0A4R6JX02"/>
<comment type="caution">
    <text evidence="6">The sequence shown here is derived from an EMBL/GenBank/DDBJ whole genome shotgun (WGS) entry which is preliminary data.</text>
</comment>
<dbReference type="InterPro" id="IPR015797">
    <property type="entry name" value="NUDIX_hydrolase-like_dom_sf"/>
</dbReference>
<dbReference type="PROSITE" id="PS51462">
    <property type="entry name" value="NUDIX"/>
    <property type="match status" value="1"/>
</dbReference>
<comment type="similarity">
    <text evidence="2 4">Belongs to the Nudix hydrolase family.</text>
</comment>
<evidence type="ECO:0000256" key="1">
    <source>
        <dbReference type="ARBA" id="ARBA00001946"/>
    </source>
</evidence>
<evidence type="ECO:0000256" key="2">
    <source>
        <dbReference type="ARBA" id="ARBA00005582"/>
    </source>
</evidence>